<protein>
    <recommendedName>
        <fullName evidence="3">AntA/AntB antirepressor domain-containing protein</fullName>
    </recommendedName>
</protein>
<evidence type="ECO:0000313" key="2">
    <source>
        <dbReference type="Proteomes" id="UP000606008"/>
    </source>
</evidence>
<comment type="caution">
    <text evidence="1">The sequence shown here is derived from an EMBL/GenBank/DDBJ whole genome shotgun (WGS) entry which is preliminary data.</text>
</comment>
<gene>
    <name evidence="1" type="ORF">F7231_04335</name>
</gene>
<dbReference type="RefSeq" id="WP_166691020.1">
    <property type="nucleotide sequence ID" value="NZ_WAEL01000001.1"/>
</dbReference>
<name>A0ABX0QEU5_9BACT</name>
<reference evidence="2" key="1">
    <citation type="submission" date="2019-09" db="EMBL/GenBank/DDBJ databases">
        <authorList>
            <person name="Jung D.-H."/>
        </authorList>
    </citation>
    <scope>NUCLEOTIDE SEQUENCE [LARGE SCALE GENOMIC DNA]</scope>
    <source>
        <strain evidence="2">JA-25</strain>
    </source>
</reference>
<reference evidence="2" key="2">
    <citation type="submission" date="2023-07" db="EMBL/GenBank/DDBJ databases">
        <authorList>
            <person name="Jung D.-H."/>
        </authorList>
    </citation>
    <scope>NUCLEOTIDE SEQUENCE [LARGE SCALE GENOMIC DNA]</scope>
    <source>
        <strain evidence="2">JA-25</strain>
    </source>
</reference>
<keyword evidence="2" id="KW-1185">Reference proteome</keyword>
<organism evidence="1 2">
    <name type="scientific">Fibrivirga algicola</name>
    <dbReference type="NCBI Taxonomy" id="2950420"/>
    <lineage>
        <taxon>Bacteria</taxon>
        <taxon>Pseudomonadati</taxon>
        <taxon>Bacteroidota</taxon>
        <taxon>Cytophagia</taxon>
        <taxon>Cytophagales</taxon>
        <taxon>Spirosomataceae</taxon>
        <taxon>Fibrivirga</taxon>
    </lineage>
</organism>
<evidence type="ECO:0000313" key="1">
    <source>
        <dbReference type="EMBL" id="NID09388.1"/>
    </source>
</evidence>
<sequence>MERLQLTTGAQGAPVVAGLKDYFQKIQQLAATGEQFPVDLDEVWPLVYSQKEKAVRALRKTFFEGQDFEVLTRNGENPKGGRPEQSYRLSTSCLEYFIARKVREVFDVYRAVFHQATTAIQAPAIDPALLQILQQQSQLMSGQQSQIDQLRSEIDSIRSGNRVKKQLPRQLPIPLVDNRQTRQVISRRIAEYCGLRNCQQREVYHYLYQRMQSVYGLNVWQLTRHPGESVIDAVERYGYLDRVLALISAELAIPNS</sequence>
<proteinExistence type="predicted"/>
<accession>A0ABX0QEU5</accession>
<dbReference type="EMBL" id="WAEL01000001">
    <property type="protein sequence ID" value="NID09388.1"/>
    <property type="molecule type" value="Genomic_DNA"/>
</dbReference>
<dbReference type="Proteomes" id="UP000606008">
    <property type="component" value="Unassembled WGS sequence"/>
</dbReference>
<evidence type="ECO:0008006" key="3">
    <source>
        <dbReference type="Google" id="ProtNLM"/>
    </source>
</evidence>